<sequence length="153" mass="16642">MGAICSCCEVVQEYNPDGSPKPIQAKDQMKNDAPDLRRAACACDLEEMEKLLQRMLRKQICSGAQKKEVEDAEIGMTALHYSASANHLRGCVKLILYGADIDACDAKGQTPLHKQMELGYRKVAGFLLKRGASLNAQGKLIAHGNASHVSPPF</sequence>
<dbReference type="Proteomes" id="UP000815325">
    <property type="component" value="Unassembled WGS sequence"/>
</dbReference>
<keyword evidence="1" id="KW-0677">Repeat</keyword>
<keyword evidence="5" id="KW-1185">Reference proteome</keyword>
<comment type="caution">
    <text evidence="4">The sequence shown here is derived from an EMBL/GenBank/DDBJ whole genome shotgun (WGS) entry which is preliminary data.</text>
</comment>
<feature type="repeat" description="ANK" evidence="3">
    <location>
        <begin position="74"/>
        <end position="106"/>
    </location>
</feature>
<proteinExistence type="predicted"/>
<gene>
    <name evidence="4" type="ORF">DUNSADRAFT_542</name>
</gene>
<dbReference type="PROSITE" id="PS50297">
    <property type="entry name" value="ANK_REP_REGION"/>
    <property type="match status" value="1"/>
</dbReference>
<dbReference type="PANTHER" id="PTHR24126:SF14">
    <property type="entry name" value="ANK_REP_REGION DOMAIN-CONTAINING PROTEIN"/>
    <property type="match status" value="1"/>
</dbReference>
<dbReference type="EMBL" id="MU070486">
    <property type="protein sequence ID" value="KAF5827511.1"/>
    <property type="molecule type" value="Genomic_DNA"/>
</dbReference>
<dbReference type="SMART" id="SM00248">
    <property type="entry name" value="ANK"/>
    <property type="match status" value="2"/>
</dbReference>
<keyword evidence="2 3" id="KW-0040">ANK repeat</keyword>
<dbReference type="InterPro" id="IPR002110">
    <property type="entry name" value="Ankyrin_rpt"/>
</dbReference>
<organism evidence="4 5">
    <name type="scientific">Dunaliella salina</name>
    <name type="common">Green alga</name>
    <name type="synonym">Protococcus salinus</name>
    <dbReference type="NCBI Taxonomy" id="3046"/>
    <lineage>
        <taxon>Eukaryota</taxon>
        <taxon>Viridiplantae</taxon>
        <taxon>Chlorophyta</taxon>
        <taxon>core chlorophytes</taxon>
        <taxon>Chlorophyceae</taxon>
        <taxon>CS clade</taxon>
        <taxon>Chlamydomonadales</taxon>
        <taxon>Dunaliellaceae</taxon>
        <taxon>Dunaliella</taxon>
    </lineage>
</organism>
<dbReference type="Gene3D" id="1.25.40.20">
    <property type="entry name" value="Ankyrin repeat-containing domain"/>
    <property type="match status" value="1"/>
</dbReference>
<dbReference type="InterPro" id="IPR036770">
    <property type="entry name" value="Ankyrin_rpt-contain_sf"/>
</dbReference>
<feature type="repeat" description="ANK" evidence="3">
    <location>
        <begin position="107"/>
        <end position="139"/>
    </location>
</feature>
<name>A0ABQ7FYT5_DUNSA</name>
<evidence type="ECO:0000256" key="3">
    <source>
        <dbReference type="PROSITE-ProRule" id="PRU00023"/>
    </source>
</evidence>
<evidence type="ECO:0000256" key="1">
    <source>
        <dbReference type="ARBA" id="ARBA00022737"/>
    </source>
</evidence>
<dbReference type="PANTHER" id="PTHR24126">
    <property type="entry name" value="ANKYRIN REPEAT, PH AND SEC7 DOMAIN CONTAINING PROTEIN SECG-RELATED"/>
    <property type="match status" value="1"/>
</dbReference>
<evidence type="ECO:0000313" key="4">
    <source>
        <dbReference type="EMBL" id="KAF5827511.1"/>
    </source>
</evidence>
<evidence type="ECO:0000256" key="2">
    <source>
        <dbReference type="ARBA" id="ARBA00023043"/>
    </source>
</evidence>
<accession>A0ABQ7FYT5</accession>
<reference evidence="4" key="1">
    <citation type="submission" date="2017-08" db="EMBL/GenBank/DDBJ databases">
        <authorList>
            <person name="Polle J.E."/>
            <person name="Barry K."/>
            <person name="Cushman J."/>
            <person name="Schmutz J."/>
            <person name="Tran D."/>
            <person name="Hathwaick L.T."/>
            <person name="Yim W.C."/>
            <person name="Jenkins J."/>
            <person name="Mckie-Krisberg Z.M."/>
            <person name="Prochnik S."/>
            <person name="Lindquist E."/>
            <person name="Dockter R.B."/>
            <person name="Adam C."/>
            <person name="Molina H."/>
            <person name="Bunkerborg J."/>
            <person name="Jin E."/>
            <person name="Buchheim M."/>
            <person name="Magnuson J."/>
        </authorList>
    </citation>
    <scope>NUCLEOTIDE SEQUENCE</scope>
    <source>
        <strain evidence="4">CCAP 19/18</strain>
    </source>
</reference>
<dbReference type="PROSITE" id="PS50088">
    <property type="entry name" value="ANK_REPEAT"/>
    <property type="match status" value="2"/>
</dbReference>
<protein>
    <submittedName>
        <fullName evidence="4">Uncharacterized protein</fullName>
    </submittedName>
</protein>
<dbReference type="Pfam" id="PF12796">
    <property type="entry name" value="Ank_2"/>
    <property type="match status" value="1"/>
</dbReference>
<evidence type="ECO:0000313" key="5">
    <source>
        <dbReference type="Proteomes" id="UP000815325"/>
    </source>
</evidence>
<dbReference type="SUPFAM" id="SSF48403">
    <property type="entry name" value="Ankyrin repeat"/>
    <property type="match status" value="1"/>
</dbReference>